<evidence type="ECO:0000313" key="4">
    <source>
        <dbReference type="Proteomes" id="UP001501842"/>
    </source>
</evidence>
<accession>A0ABN3U7J9</accession>
<protein>
    <recommendedName>
        <fullName evidence="2">Winged helix DNA-binding domain-containing protein</fullName>
    </recommendedName>
</protein>
<dbReference type="RefSeq" id="WP_344450763.1">
    <property type="nucleotide sequence ID" value="NZ_BAAATZ010000009.1"/>
</dbReference>
<dbReference type="InterPro" id="IPR036390">
    <property type="entry name" value="WH_DNA-bd_sf"/>
</dbReference>
<dbReference type="SUPFAM" id="SSF46785">
    <property type="entry name" value="Winged helix' DNA-binding domain"/>
    <property type="match status" value="1"/>
</dbReference>
<name>A0ABN3U7J9_9ACTN</name>
<feature type="region of interest" description="Disordered" evidence="1">
    <location>
        <begin position="93"/>
        <end position="114"/>
    </location>
</feature>
<comment type="caution">
    <text evidence="3">The sequence shown here is derived from an EMBL/GenBank/DDBJ whole genome shotgun (WGS) entry which is preliminary data.</text>
</comment>
<dbReference type="PANTHER" id="PTHR37318">
    <property type="entry name" value="BSL7504 PROTEIN"/>
    <property type="match status" value="1"/>
</dbReference>
<evidence type="ECO:0000313" key="3">
    <source>
        <dbReference type="EMBL" id="GAA2726109.1"/>
    </source>
</evidence>
<dbReference type="InterPro" id="IPR027395">
    <property type="entry name" value="WH_DNA-bd_dom"/>
</dbReference>
<dbReference type="InterPro" id="IPR036388">
    <property type="entry name" value="WH-like_DNA-bd_sf"/>
</dbReference>
<gene>
    <name evidence="3" type="ORF">GCM10010439_27800</name>
</gene>
<dbReference type="Proteomes" id="UP001501842">
    <property type="component" value="Unassembled WGS sequence"/>
</dbReference>
<evidence type="ECO:0000259" key="2">
    <source>
        <dbReference type="Pfam" id="PF13601"/>
    </source>
</evidence>
<organism evidence="3 4">
    <name type="scientific">Actinocorallia aurantiaca</name>
    <dbReference type="NCBI Taxonomy" id="46204"/>
    <lineage>
        <taxon>Bacteria</taxon>
        <taxon>Bacillati</taxon>
        <taxon>Actinomycetota</taxon>
        <taxon>Actinomycetes</taxon>
        <taxon>Streptosporangiales</taxon>
        <taxon>Thermomonosporaceae</taxon>
        <taxon>Actinocorallia</taxon>
    </lineage>
</organism>
<keyword evidence="4" id="KW-1185">Reference proteome</keyword>
<reference evidence="3 4" key="1">
    <citation type="journal article" date="2019" name="Int. J. Syst. Evol. Microbiol.">
        <title>The Global Catalogue of Microorganisms (GCM) 10K type strain sequencing project: providing services to taxonomists for standard genome sequencing and annotation.</title>
        <authorList>
            <consortium name="The Broad Institute Genomics Platform"/>
            <consortium name="The Broad Institute Genome Sequencing Center for Infectious Disease"/>
            <person name="Wu L."/>
            <person name="Ma J."/>
        </authorList>
    </citation>
    <scope>NUCLEOTIDE SEQUENCE [LARGE SCALE GENOMIC DNA]</scope>
    <source>
        <strain evidence="3 4">JCM 8201</strain>
    </source>
</reference>
<dbReference type="Pfam" id="PF13601">
    <property type="entry name" value="HTH_34"/>
    <property type="match status" value="1"/>
</dbReference>
<proteinExistence type="predicted"/>
<dbReference type="PANTHER" id="PTHR37318:SF1">
    <property type="entry name" value="BSL7504 PROTEIN"/>
    <property type="match status" value="1"/>
</dbReference>
<feature type="domain" description="Winged helix DNA-binding" evidence="2">
    <location>
        <begin position="17"/>
        <end position="94"/>
    </location>
</feature>
<dbReference type="EMBL" id="BAAATZ010000009">
    <property type="protein sequence ID" value="GAA2726109.1"/>
    <property type="molecule type" value="Genomic_DNA"/>
</dbReference>
<evidence type="ECO:0000256" key="1">
    <source>
        <dbReference type="SAM" id="MobiDB-lite"/>
    </source>
</evidence>
<dbReference type="Gene3D" id="1.10.10.10">
    <property type="entry name" value="Winged helix-like DNA-binding domain superfamily/Winged helix DNA-binding domain"/>
    <property type="match status" value="1"/>
</dbReference>
<sequence>MTHPRHHLDAVIHTPARFSIMALLAAVERAEFRFVRDTVQISDSALSQHLTTLEKAGYVTIRKAQAGRRTTTWLASTPEGKAAFTRHIAILNQIASPPSTPESREPAPQGEQSE</sequence>